<dbReference type="CDD" id="cd03025">
    <property type="entry name" value="DsbA_FrnE_like"/>
    <property type="match status" value="1"/>
</dbReference>
<dbReference type="Gene3D" id="3.40.30.10">
    <property type="entry name" value="Glutaredoxin"/>
    <property type="match status" value="1"/>
</dbReference>
<sequence length="209" mass="24098">MTSKMNSKPKLYYIYDPMCSWCWGYAPTWHKLKNALEESGITVKYKLGGLAPDSDEPMPEEMQVFLEQTWHKISAQLGTVFNYDFWQQCQPRRSTYPACRAALIAREHNLEQAMLQGIQTAYYLEAKNPSDLETLTDIAISIGLGSTEFIKQMHNEKLNQKLMSEIASTRQLPIQGFPSLVLVHDNQVRPIQVDYQNWQASYQDIINDV</sequence>
<dbReference type="KEGG" id="swd:Swoo_2644"/>
<dbReference type="EMBL" id="CP000961">
    <property type="protein sequence ID" value="ACA86921.1"/>
    <property type="molecule type" value="Genomic_DNA"/>
</dbReference>
<keyword evidence="3" id="KW-1185">Reference proteome</keyword>
<dbReference type="PANTHER" id="PTHR13887">
    <property type="entry name" value="GLUTATHIONE S-TRANSFERASE KAPPA"/>
    <property type="match status" value="1"/>
</dbReference>
<evidence type="ECO:0000313" key="3">
    <source>
        <dbReference type="Proteomes" id="UP000002168"/>
    </source>
</evidence>
<dbReference type="HOGENOM" id="CLU_097497_2_1_6"/>
<dbReference type="STRING" id="392500.Swoo_2644"/>
<dbReference type="AlphaFoldDB" id="B1KHN6"/>
<dbReference type="InterPro" id="IPR001853">
    <property type="entry name" value="DSBA-like_thioredoxin_dom"/>
</dbReference>
<reference evidence="2 3" key="1">
    <citation type="submission" date="2008-02" db="EMBL/GenBank/DDBJ databases">
        <title>Complete sequence of Shewanella woodyi ATCC 51908.</title>
        <authorList>
            <consortium name="US DOE Joint Genome Institute"/>
            <person name="Copeland A."/>
            <person name="Lucas S."/>
            <person name="Lapidus A."/>
            <person name="Glavina del Rio T."/>
            <person name="Dalin E."/>
            <person name="Tice H."/>
            <person name="Bruce D."/>
            <person name="Goodwin L."/>
            <person name="Pitluck S."/>
            <person name="Sims D."/>
            <person name="Brettin T."/>
            <person name="Detter J.C."/>
            <person name="Han C."/>
            <person name="Kuske C.R."/>
            <person name="Schmutz J."/>
            <person name="Larimer F."/>
            <person name="Land M."/>
            <person name="Hauser L."/>
            <person name="Kyrpides N."/>
            <person name="Lykidis A."/>
            <person name="Zhao J.-S."/>
            <person name="Richardson P."/>
        </authorList>
    </citation>
    <scope>NUCLEOTIDE SEQUENCE [LARGE SCALE GENOMIC DNA]</scope>
    <source>
        <strain evidence="3">ATCC 51908 / MS32</strain>
    </source>
</reference>
<gene>
    <name evidence="2" type="ordered locus">Swoo_2644</name>
</gene>
<dbReference type="SUPFAM" id="SSF52833">
    <property type="entry name" value="Thioredoxin-like"/>
    <property type="match status" value="1"/>
</dbReference>
<evidence type="ECO:0000313" key="2">
    <source>
        <dbReference type="EMBL" id="ACA86921.1"/>
    </source>
</evidence>
<dbReference type="Proteomes" id="UP000002168">
    <property type="component" value="Chromosome"/>
</dbReference>
<evidence type="ECO:0000259" key="1">
    <source>
        <dbReference type="Pfam" id="PF01323"/>
    </source>
</evidence>
<feature type="domain" description="DSBA-like thioredoxin" evidence="1">
    <location>
        <begin position="15"/>
        <end position="187"/>
    </location>
</feature>
<dbReference type="Pfam" id="PF01323">
    <property type="entry name" value="DSBA"/>
    <property type="match status" value="1"/>
</dbReference>
<accession>B1KHN6</accession>
<dbReference type="eggNOG" id="COG3531">
    <property type="taxonomic scope" value="Bacteria"/>
</dbReference>
<name>B1KHN6_SHEWM</name>
<organism evidence="2 3">
    <name type="scientific">Shewanella woodyi (strain ATCC 51908 / MS32)</name>
    <dbReference type="NCBI Taxonomy" id="392500"/>
    <lineage>
        <taxon>Bacteria</taxon>
        <taxon>Pseudomonadati</taxon>
        <taxon>Pseudomonadota</taxon>
        <taxon>Gammaproteobacteria</taxon>
        <taxon>Alteromonadales</taxon>
        <taxon>Shewanellaceae</taxon>
        <taxon>Shewanella</taxon>
    </lineage>
</organism>
<dbReference type="RefSeq" id="WP_012325261.1">
    <property type="nucleotide sequence ID" value="NC_010506.1"/>
</dbReference>
<dbReference type="InterPro" id="IPR036249">
    <property type="entry name" value="Thioredoxin-like_sf"/>
</dbReference>
<dbReference type="Gene3D" id="1.10.472.60">
    <property type="entry name" value="putative protein disulfide isomerase domain"/>
    <property type="match status" value="1"/>
</dbReference>
<proteinExistence type="predicted"/>
<protein>
    <recommendedName>
        <fullName evidence="1">DSBA-like thioredoxin domain-containing protein</fullName>
    </recommendedName>
</protein>
<dbReference type="PANTHER" id="PTHR13887:SF54">
    <property type="entry name" value="DSBA FAMILY PROTEIN"/>
    <property type="match status" value="1"/>
</dbReference>